<dbReference type="AlphaFoldDB" id="A0A2C6MC45"/>
<keyword evidence="2" id="KW-0695">RNA-directed DNA polymerase</keyword>
<dbReference type="CDD" id="cd01651">
    <property type="entry name" value="RT_G2_intron"/>
    <property type="match status" value="1"/>
</dbReference>
<keyword evidence="2" id="KW-0548">Nucleotidyltransferase</keyword>
<dbReference type="Pfam" id="PF00078">
    <property type="entry name" value="RVT_1"/>
    <property type="match status" value="1"/>
</dbReference>
<dbReference type="CDD" id="cd00085">
    <property type="entry name" value="HNHc"/>
    <property type="match status" value="1"/>
</dbReference>
<dbReference type="InterPro" id="IPR043502">
    <property type="entry name" value="DNA/RNA_pol_sf"/>
</dbReference>
<keyword evidence="2" id="KW-0808">Transferase</keyword>
<evidence type="ECO:0000313" key="2">
    <source>
        <dbReference type="EMBL" id="PHJ36843.1"/>
    </source>
</evidence>
<dbReference type="EMBL" id="AWQQ01000146">
    <property type="protein sequence ID" value="PHJ36843.1"/>
    <property type="molecule type" value="Genomic_DNA"/>
</dbReference>
<dbReference type="OrthoDB" id="9793236at2"/>
<keyword evidence="3" id="KW-1185">Reference proteome</keyword>
<dbReference type="Proteomes" id="UP000222564">
    <property type="component" value="Unassembled WGS sequence"/>
</dbReference>
<dbReference type="PANTHER" id="PTHR34047">
    <property type="entry name" value="NUCLEAR INTRON MATURASE 1, MITOCHONDRIAL-RELATED"/>
    <property type="match status" value="1"/>
</dbReference>
<evidence type="ECO:0000313" key="3">
    <source>
        <dbReference type="Proteomes" id="UP000222564"/>
    </source>
</evidence>
<dbReference type="InterPro" id="IPR000477">
    <property type="entry name" value="RT_dom"/>
</dbReference>
<sequence>MAQESVYPKLESESDLQSVLDYLYATTKQAIEEGKLPKYKNLLELAKSEVTIITAIHNIKSNHGSKTAGTDDVTTPDILQQQYPEVILMVRNALDNYNPHLLRRVWIPKPGKDEKRPLGIPAVIDRIVQETLRIIIEPIMEAQFFKHSYGFRPMRDAHMALERTTVVCHKTGYHWIIEGDIKGCFDNINHTKLIKQLWHMGIHDRRILMIIKKMLKAGVMNELPTTELGTPQGGIISPLLANIYLHKLDQWIVREWEEKKTQTKYTKDNNKIKALKKRTNLKPAYLIRYADDWILITNTKANAEKWKRRIEKYLDTKLKLKLSPDKTLITNVKKRPIHFLGFHYKQIPGNSRTGRIPCTRPDDKRLKAKINELRKHIKQLRKYNGEQLIHQINVINSAITGIGNYYKPATMVNIELNKYANSLLYTAFKALKSKGAQWTPANEVNNLINRHAGYTTRIPAVKHDNLTIGVTSLGFVKWEKTYLKNPAETPYTPEGRNAYYERTSKKQSLPRDDVTMSLTLSELIAKGLTEPKYNFEYLMNRAYAFNRDKRKCKVCGNPIAGHELETHHIDPNLPLDQINKVPNLASTHKWCHNLIHSTKDVSNLGKEIYVKILKLRNKLSQKLEVV</sequence>
<proteinExistence type="predicted"/>
<name>A0A2C6MC45_9FIRM</name>
<dbReference type="PANTHER" id="PTHR34047:SF8">
    <property type="entry name" value="PROTEIN YKFC"/>
    <property type="match status" value="1"/>
</dbReference>
<dbReference type="SUPFAM" id="SSF56672">
    <property type="entry name" value="DNA/RNA polymerases"/>
    <property type="match status" value="1"/>
</dbReference>
<evidence type="ECO:0000259" key="1">
    <source>
        <dbReference type="PROSITE" id="PS50878"/>
    </source>
</evidence>
<protein>
    <submittedName>
        <fullName evidence="2">RNA-directed DNA polymerase</fullName>
    </submittedName>
</protein>
<dbReference type="InterPro" id="IPR030931">
    <property type="entry name" value="Group_II_RT_mat"/>
</dbReference>
<dbReference type="PROSITE" id="PS50878">
    <property type="entry name" value="RT_POL"/>
    <property type="match status" value="1"/>
</dbReference>
<comment type="caution">
    <text evidence="2">The sequence shown here is derived from an EMBL/GenBank/DDBJ whole genome shotgun (WGS) entry which is preliminary data.</text>
</comment>
<accession>A0A2C6MC45</accession>
<dbReference type="Gene3D" id="1.10.30.50">
    <property type="match status" value="1"/>
</dbReference>
<dbReference type="InterPro" id="IPR051083">
    <property type="entry name" value="GrpII_Intron_Splice-Mob/Def"/>
</dbReference>
<organism evidence="2 3">
    <name type="scientific">Desulforamulus profundi</name>
    <dbReference type="NCBI Taxonomy" id="1383067"/>
    <lineage>
        <taxon>Bacteria</taxon>
        <taxon>Bacillati</taxon>
        <taxon>Bacillota</taxon>
        <taxon>Clostridia</taxon>
        <taxon>Eubacteriales</taxon>
        <taxon>Peptococcaceae</taxon>
        <taxon>Desulforamulus</taxon>
    </lineage>
</organism>
<reference evidence="2 3" key="1">
    <citation type="submission" date="2013-09" db="EMBL/GenBank/DDBJ databases">
        <title>Biodegradation of hydrocarbons in the deep terrestrial subsurface : characterization of a microbial consortium composed of two Desulfotomaculum species originating from a deep geological formation.</title>
        <authorList>
            <person name="Aullo T."/>
            <person name="Berlendis S."/>
            <person name="Lascourreges J.-F."/>
            <person name="Dessort D."/>
            <person name="Saint-Laurent S."/>
            <person name="Schraauwers B."/>
            <person name="Mas J."/>
            <person name="Magot M."/>
            <person name="Ranchou-Peyruse A."/>
        </authorList>
    </citation>
    <scope>NUCLEOTIDE SEQUENCE [LARGE SCALE GENOMIC DNA]</scope>
    <source>
        <strain evidence="2 3">Bs107</strain>
    </source>
</reference>
<gene>
    <name evidence="2" type="ORF">P378_19960</name>
</gene>
<dbReference type="RefSeq" id="WP_099084146.1">
    <property type="nucleotide sequence ID" value="NZ_AWQQ01000146.1"/>
</dbReference>
<dbReference type="InterPro" id="IPR003615">
    <property type="entry name" value="HNH_nuc"/>
</dbReference>
<dbReference type="GO" id="GO:0003964">
    <property type="term" value="F:RNA-directed DNA polymerase activity"/>
    <property type="evidence" value="ECO:0007669"/>
    <property type="project" value="UniProtKB-KW"/>
</dbReference>
<dbReference type="NCBIfam" id="TIGR04416">
    <property type="entry name" value="group_II_RT_mat"/>
    <property type="match status" value="1"/>
</dbReference>
<feature type="domain" description="Reverse transcriptase" evidence="1">
    <location>
        <begin position="88"/>
        <end position="344"/>
    </location>
</feature>